<keyword evidence="5 7" id="KW-0119">Carbohydrate metabolism</keyword>
<evidence type="ECO:0000256" key="9">
    <source>
        <dbReference type="PIRSR" id="PIRSR004682-3"/>
    </source>
</evidence>
<reference evidence="11 12" key="1">
    <citation type="submission" date="2016-08" db="EMBL/GenBank/DDBJ databases">
        <title>Novel Firmicutes and Novel Genomes.</title>
        <authorList>
            <person name="Poppleton D.I."/>
            <person name="Gribaldo S."/>
        </authorList>
    </citation>
    <scope>NUCLEOTIDE SEQUENCE [LARGE SCALE GENOMIC DNA]</scope>
    <source>
        <strain evidence="11 12">CTT3</strain>
    </source>
</reference>
<dbReference type="Gene3D" id="3.40.50.1000">
    <property type="entry name" value="HAD superfamily/HAD-like"/>
    <property type="match status" value="1"/>
</dbReference>
<feature type="site" description="Contributes to substrate recognition" evidence="9">
    <location>
        <position position="98"/>
    </location>
</feature>
<gene>
    <name evidence="11" type="ORF">BET03_10045</name>
</gene>
<protein>
    <recommendedName>
        <fullName evidence="6 7">D,D-heptose 1,7-bisphosphate phosphatase</fullName>
        <ecNumber evidence="7">3.1.3.-</ecNumber>
    </recommendedName>
</protein>
<name>A0A419T5U5_9FIRM</name>
<evidence type="ECO:0000256" key="3">
    <source>
        <dbReference type="ARBA" id="ARBA00022723"/>
    </source>
</evidence>
<feature type="site" description="Stabilizes the phosphoryl group" evidence="9">
    <location>
        <position position="50"/>
    </location>
</feature>
<keyword evidence="12" id="KW-1185">Reference proteome</keyword>
<feature type="binding site" evidence="10">
    <location>
        <position position="88"/>
    </location>
    <ligand>
        <name>Zn(2+)</name>
        <dbReference type="ChEBI" id="CHEBI:29105"/>
    </ligand>
</feature>
<feature type="binding site" evidence="10">
    <location>
        <position position="124"/>
    </location>
    <ligand>
        <name>Mg(2+)</name>
        <dbReference type="ChEBI" id="CHEBI:18420"/>
    </ligand>
</feature>
<dbReference type="GO" id="GO:0005737">
    <property type="term" value="C:cytoplasm"/>
    <property type="evidence" value="ECO:0007669"/>
    <property type="project" value="UniProtKB-SubCell"/>
</dbReference>
<dbReference type="EMBL" id="MCIB01000008">
    <property type="protein sequence ID" value="RKD32947.1"/>
    <property type="molecule type" value="Genomic_DNA"/>
</dbReference>
<feature type="active site" description="Nucleophile" evidence="8">
    <location>
        <position position="8"/>
    </location>
</feature>
<evidence type="ECO:0000256" key="4">
    <source>
        <dbReference type="ARBA" id="ARBA00022801"/>
    </source>
</evidence>
<dbReference type="Proteomes" id="UP000284177">
    <property type="component" value="Unassembled WGS sequence"/>
</dbReference>
<dbReference type="NCBIfam" id="TIGR01662">
    <property type="entry name" value="HAD-SF-IIIA"/>
    <property type="match status" value="1"/>
</dbReference>
<feature type="binding site" evidence="10">
    <location>
        <position position="8"/>
    </location>
    <ligand>
        <name>Mg(2+)</name>
        <dbReference type="ChEBI" id="CHEBI:18420"/>
    </ligand>
</feature>
<evidence type="ECO:0000256" key="6">
    <source>
        <dbReference type="ARBA" id="ARBA00031828"/>
    </source>
</evidence>
<dbReference type="PIRSF" id="PIRSF004682">
    <property type="entry name" value="GmhB"/>
    <property type="match status" value="1"/>
</dbReference>
<keyword evidence="10" id="KW-0862">Zinc</keyword>
<dbReference type="InterPro" id="IPR023214">
    <property type="entry name" value="HAD_sf"/>
</dbReference>
<feature type="site" description="Stabilizes the phosphoryl group" evidence="9">
    <location>
        <position position="99"/>
    </location>
</feature>
<comment type="similarity">
    <text evidence="7">Belongs to the gmhB family.</text>
</comment>
<comment type="subcellular location">
    <subcellularLocation>
        <location evidence="1 7">Cytoplasm</location>
    </subcellularLocation>
</comment>
<sequence length="171" mass="19782">MDKVVFLDRDGVINDNTKHVNRPEDLIIYDEAKEGLKSLYNAGYTLFIVTNQGGIELGYITEEDLEKIHRRMVDELKPYCEIRDIKYCPYFYKKSKYRKPNPGMILELAEEYNIDLKESWMIGDRDTDIIAGIKAGCKTAKIGKEYSKADINCKDLKDAADKILEKDRIKS</sequence>
<evidence type="ECO:0000256" key="7">
    <source>
        <dbReference type="PIRNR" id="PIRNR004682"/>
    </source>
</evidence>
<dbReference type="RefSeq" id="WP_120168111.1">
    <property type="nucleotide sequence ID" value="NZ_MCIB01000008.1"/>
</dbReference>
<keyword evidence="3 10" id="KW-0479">Metal-binding</keyword>
<dbReference type="InterPro" id="IPR006549">
    <property type="entry name" value="HAD-SF_hydro_IIIA"/>
</dbReference>
<dbReference type="EC" id="3.1.3.-" evidence="7"/>
<feature type="active site" description="Proton donor" evidence="8">
    <location>
        <position position="10"/>
    </location>
</feature>
<dbReference type="SUPFAM" id="SSF56784">
    <property type="entry name" value="HAD-like"/>
    <property type="match status" value="1"/>
</dbReference>
<evidence type="ECO:0000256" key="5">
    <source>
        <dbReference type="ARBA" id="ARBA00023277"/>
    </source>
</evidence>
<dbReference type="CDD" id="cd07503">
    <property type="entry name" value="HAD_HisB-N"/>
    <property type="match status" value="1"/>
</dbReference>
<dbReference type="GO" id="GO:0005975">
    <property type="term" value="P:carbohydrate metabolic process"/>
    <property type="evidence" value="ECO:0007669"/>
    <property type="project" value="InterPro"/>
</dbReference>
<dbReference type="Pfam" id="PF13242">
    <property type="entry name" value="Hydrolase_like"/>
    <property type="match status" value="1"/>
</dbReference>
<dbReference type="GO" id="GO:0046872">
    <property type="term" value="F:metal ion binding"/>
    <property type="evidence" value="ECO:0007669"/>
    <property type="project" value="UniProtKB-KW"/>
</dbReference>
<dbReference type="PANTHER" id="PTHR42891:SF1">
    <property type="entry name" value="D-GLYCERO-BETA-D-MANNO-HEPTOSE-1,7-BISPHOSPHATE 7-PHOSPHATASE"/>
    <property type="match status" value="1"/>
</dbReference>
<evidence type="ECO:0000256" key="10">
    <source>
        <dbReference type="PIRSR" id="PIRSR004682-4"/>
    </source>
</evidence>
<comment type="cofactor">
    <cofactor evidence="10">
        <name>Zn(2+)</name>
        <dbReference type="ChEBI" id="CHEBI:29105"/>
    </cofactor>
</comment>
<dbReference type="InterPro" id="IPR004446">
    <property type="entry name" value="Heptose_bisP_phosphatase"/>
</dbReference>
<proteinExistence type="inferred from homology"/>
<keyword evidence="2 7" id="KW-0963">Cytoplasm</keyword>
<organism evidence="11 12">
    <name type="scientific">Thermohalobacter berrensis</name>
    <dbReference type="NCBI Taxonomy" id="99594"/>
    <lineage>
        <taxon>Bacteria</taxon>
        <taxon>Bacillati</taxon>
        <taxon>Bacillota</taxon>
        <taxon>Tissierellia</taxon>
        <taxon>Tissierellales</taxon>
        <taxon>Thermohalobacteraceae</taxon>
        <taxon>Thermohalobacter</taxon>
    </lineage>
</organism>
<dbReference type="AlphaFoldDB" id="A0A419T5U5"/>
<dbReference type="InterPro" id="IPR006543">
    <property type="entry name" value="Histidinol-phos"/>
</dbReference>
<evidence type="ECO:0000256" key="1">
    <source>
        <dbReference type="ARBA" id="ARBA00004496"/>
    </source>
</evidence>
<dbReference type="InterPro" id="IPR036412">
    <property type="entry name" value="HAD-like_sf"/>
</dbReference>
<keyword evidence="10" id="KW-0460">Magnesium</keyword>
<accession>A0A419T5U5</accession>
<comment type="caution">
    <text evidence="11">The sequence shown here is derived from an EMBL/GenBank/DDBJ whole genome shotgun (WGS) entry which is preliminary data.</text>
</comment>
<evidence type="ECO:0000256" key="8">
    <source>
        <dbReference type="PIRSR" id="PIRSR004682-1"/>
    </source>
</evidence>
<evidence type="ECO:0000313" key="12">
    <source>
        <dbReference type="Proteomes" id="UP000284177"/>
    </source>
</evidence>
<dbReference type="PANTHER" id="PTHR42891">
    <property type="entry name" value="D-GLYCERO-BETA-D-MANNO-HEPTOSE-1,7-BISPHOSPHATE 7-PHOSPHATASE"/>
    <property type="match status" value="1"/>
</dbReference>
<dbReference type="OrthoDB" id="9801899at2"/>
<comment type="cofactor">
    <cofactor evidence="10">
        <name>Mg(2+)</name>
        <dbReference type="ChEBI" id="CHEBI:18420"/>
    </cofactor>
</comment>
<evidence type="ECO:0000313" key="11">
    <source>
        <dbReference type="EMBL" id="RKD32947.1"/>
    </source>
</evidence>
<keyword evidence="4 7" id="KW-0378">Hydrolase</keyword>
<feature type="binding site" evidence="10">
    <location>
        <position position="10"/>
    </location>
    <ligand>
        <name>Mg(2+)</name>
        <dbReference type="ChEBI" id="CHEBI:18420"/>
    </ligand>
</feature>
<evidence type="ECO:0000256" key="2">
    <source>
        <dbReference type="ARBA" id="ARBA00022490"/>
    </source>
</evidence>
<dbReference type="NCBIfam" id="TIGR01656">
    <property type="entry name" value="Histidinol-ppas"/>
    <property type="match status" value="1"/>
</dbReference>
<dbReference type="GO" id="GO:0016791">
    <property type="term" value="F:phosphatase activity"/>
    <property type="evidence" value="ECO:0007669"/>
    <property type="project" value="InterPro"/>
</dbReference>